<name>D4GZK9_HALVD</name>
<feature type="transmembrane region" description="Helical" evidence="2">
    <location>
        <begin position="122"/>
        <end position="142"/>
    </location>
</feature>
<keyword evidence="2" id="KW-0812">Transmembrane</keyword>
<evidence type="ECO:0000256" key="2">
    <source>
        <dbReference type="SAM" id="Phobius"/>
    </source>
</evidence>
<organism evidence="3 4">
    <name type="scientific">Haloferax volcanii (strain ATCC 29605 / DSM 3757 / JCM 8879 / NBRC 14742 / NCIMB 2012 / VKM B-1768 / DS2)</name>
    <name type="common">Halobacterium volcanii</name>
    <dbReference type="NCBI Taxonomy" id="309800"/>
    <lineage>
        <taxon>Archaea</taxon>
        <taxon>Methanobacteriati</taxon>
        <taxon>Methanobacteriota</taxon>
        <taxon>Stenosarchaea group</taxon>
        <taxon>Halobacteria</taxon>
        <taxon>Halobacteriales</taxon>
        <taxon>Haloferacaceae</taxon>
        <taxon>Haloferax</taxon>
    </lineage>
</organism>
<reference evidence="3 4" key="1">
    <citation type="journal article" date="2010" name="PLoS ONE">
        <title>The complete genome sequence of Haloferax volcanii DS2, a model archaeon.</title>
        <authorList>
            <person name="Hartman A.L."/>
            <person name="Norais C."/>
            <person name="Badger J.H."/>
            <person name="Delmas S."/>
            <person name="Haldenby S."/>
            <person name="Madupu R."/>
            <person name="Robinson J."/>
            <person name="Khouri H."/>
            <person name="Ren Q."/>
            <person name="Lowe T.M."/>
            <person name="Maupin-Furlow J."/>
            <person name="Pohlschroder M."/>
            <person name="Daniels C."/>
            <person name="Pfeiffer F."/>
            <person name="Allers T."/>
            <person name="Eisen J.A."/>
        </authorList>
    </citation>
    <scope>NUCLEOTIDE SEQUENCE [LARGE SCALE GENOMIC DNA]</scope>
    <source>
        <strain evidence="4">ATCC 29605 / DSM 3757 / JCM 8879 / NBRC 14742 / NCIMB 2012 / VKM B-1768 / DS2</strain>
    </source>
</reference>
<proteinExistence type="predicted"/>
<accession>D4GZK9</accession>
<feature type="transmembrane region" description="Helical" evidence="2">
    <location>
        <begin position="53"/>
        <end position="75"/>
    </location>
</feature>
<dbReference type="PaxDb" id="309800-C498_19584"/>
<feature type="region of interest" description="Disordered" evidence="1">
    <location>
        <begin position="178"/>
        <end position="199"/>
    </location>
</feature>
<keyword evidence="2" id="KW-1133">Transmembrane helix</keyword>
<keyword evidence="4" id="KW-1185">Reference proteome</keyword>
<feature type="transmembrane region" description="Helical" evidence="2">
    <location>
        <begin position="96"/>
        <end position="116"/>
    </location>
</feature>
<evidence type="ECO:0000256" key="1">
    <source>
        <dbReference type="SAM" id="MobiDB-lite"/>
    </source>
</evidence>
<dbReference type="EnsemblBacteria" id="ADE03852">
    <property type="protein sequence ID" value="ADE03852"/>
    <property type="gene ID" value="HVO_0264"/>
</dbReference>
<evidence type="ECO:0000313" key="3">
    <source>
        <dbReference type="EMBL" id="ADE03852.2"/>
    </source>
</evidence>
<keyword evidence="2" id="KW-0472">Membrane</keyword>
<evidence type="ECO:0000313" key="4">
    <source>
        <dbReference type="Proteomes" id="UP000008243"/>
    </source>
</evidence>
<dbReference type="EMBL" id="CP001956">
    <property type="protein sequence ID" value="ADE03852.2"/>
    <property type="molecule type" value="Genomic_DNA"/>
</dbReference>
<dbReference type="AlphaFoldDB" id="D4GZK9"/>
<sequence>MVNRGTVQRIRSFGPIRIVTSFEVIGAALLTAIARCSFSGSFQPDGMSSFVAAATGISSSLIAVVLTGIAILVSLSSEQFLSFLREQDIYDRIMFVFEYTVALAIITSLLGSILQTVEYSEYMFWIFVFFFIYLLLSTMQIVSTIIEYGDKIGEFSKANNFEPNEDLKKDMQDLIQEHGNFDEDDNQTRNRGENESESE</sequence>
<dbReference type="KEGG" id="hvo:HVO_0264"/>
<dbReference type="Proteomes" id="UP000008243">
    <property type="component" value="Chromosome"/>
</dbReference>
<protein>
    <submittedName>
        <fullName evidence="3">Uncharacterized protein</fullName>
    </submittedName>
</protein>
<feature type="transmembrane region" description="Helical" evidence="2">
    <location>
        <begin position="12"/>
        <end position="33"/>
    </location>
</feature>
<gene>
    <name evidence="3" type="ordered locus">HVO_0264</name>
</gene>